<feature type="domain" description="SD-repeat containing protein B" evidence="4">
    <location>
        <begin position="71"/>
        <end position="150"/>
    </location>
</feature>
<dbReference type="InterPro" id="IPR051417">
    <property type="entry name" value="SDr/BOS_complex"/>
</dbReference>
<dbReference type="PANTHER" id="PTHR23303">
    <property type="entry name" value="CARBOXYPEPTIDASE REGULATORY REGION-CONTAINING"/>
    <property type="match status" value="1"/>
</dbReference>
<evidence type="ECO:0000313" key="5">
    <source>
        <dbReference type="EMBL" id="MCI2282097.1"/>
    </source>
</evidence>
<dbReference type="EMBL" id="JAKKSL010000001">
    <property type="protein sequence ID" value="MCI2282097.1"/>
    <property type="molecule type" value="Genomic_DNA"/>
</dbReference>
<feature type="domain" description="SD-repeat containing protein B" evidence="4">
    <location>
        <begin position="1021"/>
        <end position="1100"/>
    </location>
</feature>
<keyword evidence="3" id="KW-0732">Signal</keyword>
<organism evidence="5 6">
    <name type="scientific">Colwellia maritima</name>
    <dbReference type="NCBI Taxonomy" id="2912588"/>
    <lineage>
        <taxon>Bacteria</taxon>
        <taxon>Pseudomonadati</taxon>
        <taxon>Pseudomonadota</taxon>
        <taxon>Gammaproteobacteria</taxon>
        <taxon>Alteromonadales</taxon>
        <taxon>Colwelliaceae</taxon>
        <taxon>Colwellia</taxon>
    </lineage>
</organism>
<name>A0ABS9WVZ3_9GAMM</name>
<reference evidence="5" key="1">
    <citation type="submission" date="2022-01" db="EMBL/GenBank/DDBJ databases">
        <title>Colwellia maritima, isolated from seawater.</title>
        <authorList>
            <person name="Kristyanto S."/>
            <person name="Jung J."/>
            <person name="Jeon C.O."/>
        </authorList>
    </citation>
    <scope>NUCLEOTIDE SEQUENCE</scope>
    <source>
        <strain evidence="5">MSW7</strain>
    </source>
</reference>
<gene>
    <name evidence="5" type="ORF">L3081_00155</name>
</gene>
<dbReference type="Pfam" id="PF17210">
    <property type="entry name" value="SdrD_B"/>
    <property type="match status" value="9"/>
</dbReference>
<keyword evidence="6" id="KW-1185">Reference proteome</keyword>
<dbReference type="InterPro" id="IPR033764">
    <property type="entry name" value="Sdr_B"/>
</dbReference>
<accession>A0ABS9WVZ3</accession>
<dbReference type="Gene3D" id="2.60.40.10">
    <property type="entry name" value="Immunoglobulins"/>
    <property type="match status" value="9"/>
</dbReference>
<dbReference type="Proteomes" id="UP001139646">
    <property type="component" value="Unassembled WGS sequence"/>
</dbReference>
<evidence type="ECO:0000256" key="3">
    <source>
        <dbReference type="ARBA" id="ARBA00022729"/>
    </source>
</evidence>
<dbReference type="InterPro" id="IPR013783">
    <property type="entry name" value="Ig-like_fold"/>
</dbReference>
<feature type="domain" description="SD-repeat containing protein B" evidence="4">
    <location>
        <begin position="426"/>
        <end position="504"/>
    </location>
</feature>
<evidence type="ECO:0000313" key="6">
    <source>
        <dbReference type="Proteomes" id="UP001139646"/>
    </source>
</evidence>
<keyword evidence="2" id="KW-0964">Secreted</keyword>
<dbReference type="SUPFAM" id="SSF117074">
    <property type="entry name" value="Hypothetical protein PA1324"/>
    <property type="match status" value="9"/>
</dbReference>
<sequence length="1165" mass="123844">MYWYFLGDNSFTCELDTILNGANVIVTVPVKVTVMPGGGSTSNTATVSSFGVDSDDSNDNDTGTVTVTDSSIAGTVYNDQNDDGSIDASEHGIGGVTMTLTGIDNWGNTINKTVVTDANGDYLFDDLPTSDANGYTVTETHPANFDDGLESLNGTIDNGSRMSDVITAIALPTNTDIINYDFGELGKASLQGSVWYDANNDGIKDVAETTAIANTLITLTGTETVSGKAVNFTNTTDVNGEYQFTNLTGGTYIITETQPTTWGDGKEQLGDKGGNKTTNDTFSAITLTANQSGTGYNFGEQGGSISGYVYRDPNDNGIFDNDEAPISNVQITITGIDDHGFSINQSTTTDVDGYYQLLGLPASNAGGYTLTETQPSLIFDGKDTVGTIAAASAGTLANDVISAIALPVNGVGIDYNFGEGGDIASSISGTVFIDLNDDGIKDADEAIIENVTITLTGTNSLGVSINKTQTTNVVGQYSFNNLAPSNANGYTITQTQPTNFEDGLDSKQGQVLVNSRTSDVISKVNLGIDEHLPNNNFAELYPNKISGTVFIDANDDGIQTIDELGIEGVSITLTGTDNLNRVISKTLLTDANGDYTFTNLPENTVTGYTITESHPSKFEDGLDSKLEQVIIDSRTSDVIDLLTLKSNEHLTENNFAELYSGKISGTVFIDGNNDGSQATGELGIENVSLTLTGTDYLNRAVSETQTTNASGEYTFIHLPASDANGYTITEAQPSNFVDGLDSKLGQVIVNSRTTDVVEMLVLADHQHLTDNDFAELELGKISGTVYIDANDDGIKDSEELRIEGVTVTLTGVDFTGTSINVVLTTDEQGDYSFDNLLPSNENGYQVTESQPEGLLDGLESIANVVIANSRFNDSITSIVLAANQELDNYNFGELDTASLSGTVWVDENDNGIIDDNEAMRIANVTVTLSGIESHVAAGETPQAVTATTVTDENGDYSFTMLSAGEYTITQQHPSAWMDGKDHLGTLSGELGNDLIETIVLNLGQNGIDYNFGERGSDLQGVVFNDLNNNALDEANEAGIPEVEMTLTGTDSNGQPVSRVTHTLVDGQYIFEHLPLPNAEGYQVHETQPEQVDDGKDSLGSHGGTLENDLISEIIFTTHFTHATEYNFGELIRDPARISGMVWLDSNHNRSEDDGNGLEGTDSAAN</sequence>
<dbReference type="RefSeq" id="WP_242282674.1">
    <property type="nucleotide sequence ID" value="NZ_JAKKSL010000001.1"/>
</dbReference>
<proteinExistence type="predicted"/>
<feature type="domain" description="SD-repeat containing protein B" evidence="4">
    <location>
        <begin position="898"/>
        <end position="981"/>
    </location>
</feature>
<comment type="subcellular location">
    <subcellularLocation>
        <location evidence="1">Secreted</location>
    </subcellularLocation>
</comment>
<feature type="domain" description="SD-repeat containing protein B" evidence="4">
    <location>
        <begin position="545"/>
        <end position="635"/>
    </location>
</feature>
<dbReference type="PANTHER" id="PTHR23303:SF15">
    <property type="entry name" value="COLOSSIN-A"/>
    <property type="match status" value="1"/>
</dbReference>
<feature type="domain" description="SD-repeat containing protein B" evidence="4">
    <location>
        <begin position="663"/>
        <end position="737"/>
    </location>
</feature>
<feature type="domain" description="SD-repeat containing protein B" evidence="4">
    <location>
        <begin position="192"/>
        <end position="291"/>
    </location>
</feature>
<evidence type="ECO:0000256" key="2">
    <source>
        <dbReference type="ARBA" id="ARBA00022525"/>
    </source>
</evidence>
<comment type="caution">
    <text evidence="5">The sequence shown here is derived from an EMBL/GenBank/DDBJ whole genome shotgun (WGS) entry which is preliminary data.</text>
</comment>
<protein>
    <recommendedName>
        <fullName evidence="4">SD-repeat containing protein B domain-containing protein</fullName>
    </recommendedName>
</protein>
<evidence type="ECO:0000256" key="1">
    <source>
        <dbReference type="ARBA" id="ARBA00004613"/>
    </source>
</evidence>
<evidence type="ECO:0000259" key="4">
    <source>
        <dbReference type="Pfam" id="PF17210"/>
    </source>
</evidence>
<feature type="domain" description="SD-repeat containing protein B" evidence="4">
    <location>
        <begin position="781"/>
        <end position="856"/>
    </location>
</feature>
<feature type="domain" description="SD-repeat containing protein B" evidence="4">
    <location>
        <begin position="304"/>
        <end position="403"/>
    </location>
</feature>